<reference evidence="2" key="1">
    <citation type="journal article" date="2019" name="bioRxiv">
        <title>The Genome of the Zebra Mussel, Dreissena polymorpha: A Resource for Invasive Species Research.</title>
        <authorList>
            <person name="McCartney M.A."/>
            <person name="Auch B."/>
            <person name="Kono T."/>
            <person name="Mallez S."/>
            <person name="Zhang Y."/>
            <person name="Obille A."/>
            <person name="Becker A."/>
            <person name="Abrahante J.E."/>
            <person name="Garbe J."/>
            <person name="Badalamenti J.P."/>
            <person name="Herman A."/>
            <person name="Mangelson H."/>
            <person name="Liachko I."/>
            <person name="Sullivan S."/>
            <person name="Sone E.D."/>
            <person name="Koren S."/>
            <person name="Silverstein K.A.T."/>
            <person name="Beckman K.B."/>
            <person name="Gohl D.M."/>
        </authorList>
    </citation>
    <scope>NUCLEOTIDE SEQUENCE</scope>
    <source>
        <strain evidence="2">Duluth1</strain>
        <tissue evidence="2">Whole animal</tissue>
    </source>
</reference>
<sequence>MLTVSEFRSKATKRQAFTFDFQNFLEGGPPNPRLQEGDNQSPTYRHATSLLHNNR</sequence>
<name>A0A9D4JFW7_DREPO</name>
<dbReference type="AlphaFoldDB" id="A0A9D4JFW7"/>
<keyword evidence="3" id="KW-1185">Reference proteome</keyword>
<feature type="region of interest" description="Disordered" evidence="1">
    <location>
        <begin position="21"/>
        <end position="55"/>
    </location>
</feature>
<evidence type="ECO:0000313" key="2">
    <source>
        <dbReference type="EMBL" id="KAH3810350.1"/>
    </source>
</evidence>
<comment type="caution">
    <text evidence="2">The sequence shown here is derived from an EMBL/GenBank/DDBJ whole genome shotgun (WGS) entry which is preliminary data.</text>
</comment>
<evidence type="ECO:0000256" key="1">
    <source>
        <dbReference type="SAM" id="MobiDB-lite"/>
    </source>
</evidence>
<organism evidence="2 3">
    <name type="scientific">Dreissena polymorpha</name>
    <name type="common">Zebra mussel</name>
    <name type="synonym">Mytilus polymorpha</name>
    <dbReference type="NCBI Taxonomy" id="45954"/>
    <lineage>
        <taxon>Eukaryota</taxon>
        <taxon>Metazoa</taxon>
        <taxon>Spiralia</taxon>
        <taxon>Lophotrochozoa</taxon>
        <taxon>Mollusca</taxon>
        <taxon>Bivalvia</taxon>
        <taxon>Autobranchia</taxon>
        <taxon>Heteroconchia</taxon>
        <taxon>Euheterodonta</taxon>
        <taxon>Imparidentia</taxon>
        <taxon>Neoheterodontei</taxon>
        <taxon>Myida</taxon>
        <taxon>Dreissenoidea</taxon>
        <taxon>Dreissenidae</taxon>
        <taxon>Dreissena</taxon>
    </lineage>
</organism>
<reference evidence="2" key="2">
    <citation type="submission" date="2020-11" db="EMBL/GenBank/DDBJ databases">
        <authorList>
            <person name="McCartney M.A."/>
            <person name="Auch B."/>
            <person name="Kono T."/>
            <person name="Mallez S."/>
            <person name="Becker A."/>
            <person name="Gohl D.M."/>
            <person name="Silverstein K.A.T."/>
            <person name="Koren S."/>
            <person name="Bechman K.B."/>
            <person name="Herman A."/>
            <person name="Abrahante J.E."/>
            <person name="Garbe J."/>
        </authorList>
    </citation>
    <scope>NUCLEOTIDE SEQUENCE</scope>
    <source>
        <strain evidence="2">Duluth1</strain>
        <tissue evidence="2">Whole animal</tissue>
    </source>
</reference>
<dbReference type="Proteomes" id="UP000828390">
    <property type="component" value="Unassembled WGS sequence"/>
</dbReference>
<dbReference type="EMBL" id="JAIWYP010000006">
    <property type="protein sequence ID" value="KAH3810350.1"/>
    <property type="molecule type" value="Genomic_DNA"/>
</dbReference>
<protein>
    <submittedName>
        <fullName evidence="2">Uncharacterized protein</fullName>
    </submittedName>
</protein>
<evidence type="ECO:0000313" key="3">
    <source>
        <dbReference type="Proteomes" id="UP000828390"/>
    </source>
</evidence>
<proteinExistence type="predicted"/>
<accession>A0A9D4JFW7</accession>
<gene>
    <name evidence="2" type="ORF">DPMN_138741</name>
</gene>